<dbReference type="OrthoDB" id="109765at2759"/>
<sequence length="218" mass="24046">MELTIPCSTLGMRMVDVSESILWPGSYLTHPVAFVLPGGPHAGQWAYGVTRYEVNTDGLWLTIISGNEVTSVKLLEPLRVMKADPITYALQVGATLSDMLLSRQDAVIAACRKRRSDLPTAVNSLLSVPFAPEELIQLVRPHDLGLVTIRRQHVLDCQMGARKKSNLNIYQDPQTEGVPNSGVQTDQYSTSRILTNGDMLSVSDVDNIQEVQLMNRTL</sequence>
<evidence type="ECO:0000313" key="1">
    <source>
        <dbReference type="EMBL" id="OWZ13804.1"/>
    </source>
</evidence>
<dbReference type="Proteomes" id="UP000198211">
    <property type="component" value="Unassembled WGS sequence"/>
</dbReference>
<protein>
    <submittedName>
        <fullName evidence="1">Uncharacterized protein</fullName>
    </submittedName>
</protein>
<accession>A0A225W8T5</accession>
<evidence type="ECO:0000313" key="2">
    <source>
        <dbReference type="Proteomes" id="UP000198211"/>
    </source>
</evidence>
<reference evidence="2" key="1">
    <citation type="submission" date="2017-03" db="EMBL/GenBank/DDBJ databases">
        <title>Phytopthora megakarya and P. palmivora, two closely related causual agents of cacao black pod achieved similar genome size and gene model numbers by different mechanisms.</title>
        <authorList>
            <person name="Ali S."/>
            <person name="Shao J."/>
            <person name="Larry D.J."/>
            <person name="Kronmiller B."/>
            <person name="Shen D."/>
            <person name="Strem M.D."/>
            <person name="Melnick R.L."/>
            <person name="Guiltinan M.J."/>
            <person name="Tyler B.M."/>
            <person name="Meinhardt L.W."/>
            <person name="Bailey B.A."/>
        </authorList>
    </citation>
    <scope>NUCLEOTIDE SEQUENCE [LARGE SCALE GENOMIC DNA]</scope>
    <source>
        <strain evidence="2">zdho120</strain>
    </source>
</reference>
<keyword evidence="2" id="KW-1185">Reference proteome</keyword>
<dbReference type="AlphaFoldDB" id="A0A225W8T5"/>
<gene>
    <name evidence="1" type="ORF">PHMEG_00012810</name>
</gene>
<comment type="caution">
    <text evidence="1">The sequence shown here is derived from an EMBL/GenBank/DDBJ whole genome shotgun (WGS) entry which is preliminary data.</text>
</comment>
<dbReference type="EMBL" id="NBNE01001492">
    <property type="protein sequence ID" value="OWZ13804.1"/>
    <property type="molecule type" value="Genomic_DNA"/>
</dbReference>
<name>A0A225W8T5_9STRA</name>
<proteinExistence type="predicted"/>
<organism evidence="1 2">
    <name type="scientific">Phytophthora megakarya</name>
    <dbReference type="NCBI Taxonomy" id="4795"/>
    <lineage>
        <taxon>Eukaryota</taxon>
        <taxon>Sar</taxon>
        <taxon>Stramenopiles</taxon>
        <taxon>Oomycota</taxon>
        <taxon>Peronosporomycetes</taxon>
        <taxon>Peronosporales</taxon>
        <taxon>Peronosporaceae</taxon>
        <taxon>Phytophthora</taxon>
    </lineage>
</organism>